<evidence type="ECO:0000256" key="6">
    <source>
        <dbReference type="SAM" id="Phobius"/>
    </source>
</evidence>
<accession>A0A0E4CTD3</accession>
<dbReference type="AlphaFoldDB" id="A0A0E4CTD3"/>
<name>A0A0E4CTD3_9STRE</name>
<dbReference type="NCBIfam" id="TIGR02454">
    <property type="entry name" value="ECF_T_CbiQ"/>
    <property type="match status" value="1"/>
</dbReference>
<gene>
    <name evidence="7" type="ORF">BN1356_01965</name>
</gene>
<protein>
    <submittedName>
        <fullName evidence="7">CbiQ protein</fullName>
    </submittedName>
</protein>
<comment type="subcellular location">
    <subcellularLocation>
        <location evidence="1">Cell membrane</location>
        <topology evidence="1">Multi-pass membrane protein</topology>
    </subcellularLocation>
</comment>
<keyword evidence="5 6" id="KW-0472">Membrane</keyword>
<feature type="transmembrane region" description="Helical" evidence="6">
    <location>
        <begin position="152"/>
        <end position="172"/>
    </location>
</feature>
<organism evidence="7 8">
    <name type="scientific">Streptococcus varani</name>
    <dbReference type="NCBI Taxonomy" id="1608583"/>
    <lineage>
        <taxon>Bacteria</taxon>
        <taxon>Bacillati</taxon>
        <taxon>Bacillota</taxon>
        <taxon>Bacilli</taxon>
        <taxon>Lactobacillales</taxon>
        <taxon>Streptococcaceae</taxon>
        <taxon>Streptococcus</taxon>
    </lineage>
</organism>
<dbReference type="GO" id="GO:0043190">
    <property type="term" value="C:ATP-binding cassette (ABC) transporter complex"/>
    <property type="evidence" value="ECO:0007669"/>
    <property type="project" value="InterPro"/>
</dbReference>
<dbReference type="RefSeq" id="WP_093651153.1">
    <property type="nucleotide sequence ID" value="NZ_CTEN01000004.1"/>
</dbReference>
<evidence type="ECO:0000256" key="5">
    <source>
        <dbReference type="ARBA" id="ARBA00023136"/>
    </source>
</evidence>
<reference evidence="8" key="1">
    <citation type="submission" date="2015-03" db="EMBL/GenBank/DDBJ databases">
        <authorList>
            <person name="Urmite Genomes"/>
        </authorList>
    </citation>
    <scope>NUCLEOTIDE SEQUENCE [LARGE SCALE GENOMIC DNA]</scope>
    <source>
        <strain evidence="8">FF10</strain>
    </source>
</reference>
<dbReference type="InterPro" id="IPR012809">
    <property type="entry name" value="ECF_CbiQ"/>
</dbReference>
<dbReference type="GO" id="GO:0006824">
    <property type="term" value="P:cobalt ion transport"/>
    <property type="evidence" value="ECO:0007669"/>
    <property type="project" value="InterPro"/>
</dbReference>
<feature type="transmembrane region" description="Helical" evidence="6">
    <location>
        <begin position="65"/>
        <end position="84"/>
    </location>
</feature>
<evidence type="ECO:0000256" key="4">
    <source>
        <dbReference type="ARBA" id="ARBA00022989"/>
    </source>
</evidence>
<keyword evidence="4 6" id="KW-1133">Transmembrane helix</keyword>
<dbReference type="PANTHER" id="PTHR43723:SF1">
    <property type="entry name" value="COBALT TRANSPORT PROTEIN CBIQ"/>
    <property type="match status" value="1"/>
</dbReference>
<dbReference type="CDD" id="cd16914">
    <property type="entry name" value="EcfT"/>
    <property type="match status" value="1"/>
</dbReference>
<dbReference type="STRING" id="1608583.BN1356_01965"/>
<evidence type="ECO:0000313" key="7">
    <source>
        <dbReference type="EMBL" id="CQR25623.1"/>
    </source>
</evidence>
<dbReference type="EMBL" id="CTEN01000004">
    <property type="protein sequence ID" value="CQR25623.1"/>
    <property type="molecule type" value="Genomic_DNA"/>
</dbReference>
<dbReference type="OrthoDB" id="9815246at2"/>
<dbReference type="Proteomes" id="UP000198604">
    <property type="component" value="Unassembled WGS sequence"/>
</dbReference>
<keyword evidence="3 6" id="KW-0812">Transmembrane</keyword>
<dbReference type="Pfam" id="PF02361">
    <property type="entry name" value="CbiQ"/>
    <property type="match status" value="1"/>
</dbReference>
<feature type="transmembrane region" description="Helical" evidence="6">
    <location>
        <begin position="22"/>
        <end position="53"/>
    </location>
</feature>
<dbReference type="InterPro" id="IPR003339">
    <property type="entry name" value="ABC/ECF_trnsptr_transmembrane"/>
</dbReference>
<evidence type="ECO:0000256" key="3">
    <source>
        <dbReference type="ARBA" id="ARBA00022692"/>
    </source>
</evidence>
<feature type="transmembrane region" description="Helical" evidence="6">
    <location>
        <begin position="118"/>
        <end position="140"/>
    </location>
</feature>
<keyword evidence="8" id="KW-1185">Reference proteome</keyword>
<dbReference type="PANTHER" id="PTHR43723">
    <property type="entry name" value="COBALT TRANSPORT PROTEIN CBIQ"/>
    <property type="match status" value="1"/>
</dbReference>
<sequence length="221" mass="26293">MLVIDKYAYNNRILNIPPLKKFLFYLVLMSLSFSSGIRIQIMFILLLSPLICYVAHLKWKTYLKWLLLPLPFIIISLITMMVSYTEFNSTNVLLHVPFFNGYLVITQQGLEATERVFFRSYSCLTATYFFVLTVPFKQMLTLFKRLHLPKELLEIMVLMYRFIFIFLQEFIVMRDTLDLKFSFGSFRQSYKSMGLLASQLFTKLLIANRHMTEMLELRFDE</sequence>
<proteinExistence type="predicted"/>
<evidence type="ECO:0000313" key="8">
    <source>
        <dbReference type="Proteomes" id="UP000198604"/>
    </source>
</evidence>
<keyword evidence="2" id="KW-1003">Cell membrane</keyword>
<evidence type="ECO:0000256" key="2">
    <source>
        <dbReference type="ARBA" id="ARBA00022475"/>
    </source>
</evidence>
<dbReference type="InterPro" id="IPR052770">
    <property type="entry name" value="Cobalt_transport_CbiQ"/>
</dbReference>
<evidence type="ECO:0000256" key="1">
    <source>
        <dbReference type="ARBA" id="ARBA00004651"/>
    </source>
</evidence>